<sequence length="398" mass="42513">MVDIGPPDPGAELYLRAAEAVPEIAGRVTEAFFARTPAYQRLPVRLVHQEITEAVVRDLTVFLEAVRQGRPPPPSALSEQVATAIRRAQQGVPLDVVLGMYHLAAQVGWEALASIAEPDELPELVRTVPALLGYLTVLVPTVAGSYLHEQQALDAEHREARRALVTALLTGSQAEPLAERFGLELSTEHAVLHLRLGRLPQLAGEDGMVAARGVVRRLHAELPPEALAAVGHTGGAVLLPPDADVHDLVHRLHVAAGTGVVAGVTRAVGHTAIPAAAREAAEIAELADRLGRAPGAYHLDDVLLEYQLCRPGPGRDRLSRLLDDLTPHPDLLRTLRVFLACGHNRHEAAAELAIHRNTLNYRLRRIAEVTGHSPADATGARLLAAALTVTDFQPGAAG</sequence>
<name>A0ABS5A724_9PSEU</name>
<dbReference type="InterPro" id="IPR009057">
    <property type="entry name" value="Homeodomain-like_sf"/>
</dbReference>
<dbReference type="Proteomes" id="UP001519363">
    <property type="component" value="Unassembled WGS sequence"/>
</dbReference>
<feature type="domain" description="RsbT co-antagonist protein RsbRD N-terminal" evidence="2">
    <location>
        <begin position="22"/>
        <end position="161"/>
    </location>
</feature>
<evidence type="ECO:0000313" key="3">
    <source>
        <dbReference type="EMBL" id="MBP2472385.1"/>
    </source>
</evidence>
<dbReference type="Pfam" id="PF14361">
    <property type="entry name" value="RsbRD_N"/>
    <property type="match status" value="1"/>
</dbReference>
<dbReference type="PANTHER" id="PTHR33744">
    <property type="entry name" value="CARBOHYDRATE DIACID REGULATOR"/>
    <property type="match status" value="1"/>
</dbReference>
<gene>
    <name evidence="3" type="ORF">JOF53_001257</name>
</gene>
<accession>A0ABS5A724</accession>
<dbReference type="SUPFAM" id="SSF46689">
    <property type="entry name" value="Homeodomain-like"/>
    <property type="match status" value="1"/>
</dbReference>
<comment type="caution">
    <text evidence="3">The sequence shown here is derived from an EMBL/GenBank/DDBJ whole genome shotgun (WGS) entry which is preliminary data.</text>
</comment>
<evidence type="ECO:0000259" key="2">
    <source>
        <dbReference type="Pfam" id="PF14361"/>
    </source>
</evidence>
<dbReference type="RefSeq" id="WP_143342726.1">
    <property type="nucleotide sequence ID" value="NZ_JAGIOO010000001.1"/>
</dbReference>
<reference evidence="3 4" key="1">
    <citation type="submission" date="2021-03" db="EMBL/GenBank/DDBJ databases">
        <title>Sequencing the genomes of 1000 actinobacteria strains.</title>
        <authorList>
            <person name="Klenk H.-P."/>
        </authorList>
    </citation>
    <scope>NUCLEOTIDE SEQUENCE [LARGE SCALE GENOMIC DNA]</scope>
    <source>
        <strain evidence="3 4">DSM 44580</strain>
    </source>
</reference>
<protein>
    <submittedName>
        <fullName evidence="3">DNA-binding PucR family transcriptional regulator</fullName>
    </submittedName>
</protein>
<dbReference type="InterPro" id="IPR025736">
    <property type="entry name" value="PucR_C-HTH_dom"/>
</dbReference>
<organism evidence="3 4">
    <name type="scientific">Crossiella equi</name>
    <dbReference type="NCBI Taxonomy" id="130796"/>
    <lineage>
        <taxon>Bacteria</taxon>
        <taxon>Bacillati</taxon>
        <taxon>Actinomycetota</taxon>
        <taxon>Actinomycetes</taxon>
        <taxon>Pseudonocardiales</taxon>
        <taxon>Pseudonocardiaceae</taxon>
        <taxon>Crossiella</taxon>
    </lineage>
</organism>
<dbReference type="InterPro" id="IPR051448">
    <property type="entry name" value="CdaR-like_regulators"/>
</dbReference>
<proteinExistence type="predicted"/>
<dbReference type="Gene3D" id="1.10.10.2840">
    <property type="entry name" value="PucR C-terminal helix-turn-helix domain"/>
    <property type="match status" value="1"/>
</dbReference>
<keyword evidence="3" id="KW-0238">DNA-binding</keyword>
<dbReference type="EMBL" id="JAGIOO010000001">
    <property type="protein sequence ID" value="MBP2472385.1"/>
    <property type="molecule type" value="Genomic_DNA"/>
</dbReference>
<keyword evidence="4" id="KW-1185">Reference proteome</keyword>
<evidence type="ECO:0000313" key="4">
    <source>
        <dbReference type="Proteomes" id="UP001519363"/>
    </source>
</evidence>
<feature type="domain" description="PucR C-terminal helix-turn-helix" evidence="1">
    <location>
        <begin position="331"/>
        <end position="388"/>
    </location>
</feature>
<dbReference type="InterPro" id="IPR025751">
    <property type="entry name" value="RsbRD_N_dom"/>
</dbReference>
<evidence type="ECO:0000259" key="1">
    <source>
        <dbReference type="Pfam" id="PF13556"/>
    </source>
</evidence>
<dbReference type="GO" id="GO:0003677">
    <property type="term" value="F:DNA binding"/>
    <property type="evidence" value="ECO:0007669"/>
    <property type="project" value="UniProtKB-KW"/>
</dbReference>
<dbReference type="InterPro" id="IPR042070">
    <property type="entry name" value="PucR_C-HTH_sf"/>
</dbReference>
<dbReference type="PANTHER" id="PTHR33744:SF1">
    <property type="entry name" value="DNA-BINDING TRANSCRIPTIONAL ACTIVATOR ADER"/>
    <property type="match status" value="1"/>
</dbReference>
<dbReference type="Pfam" id="PF13556">
    <property type="entry name" value="HTH_30"/>
    <property type="match status" value="1"/>
</dbReference>